<dbReference type="VEuPathDB" id="VectorBase:ISCI016927"/>
<dbReference type="AlphaFoldDB" id="B7PDG3"/>
<sequence length="76" mass="8588">MPLDHDTIAVSAFILATVCIVLHRSLRKMVILCIIFPLLPMLTLVAINSMRPSVELLTTLSVIAFVSFLRRKVFYN</sequence>
<accession>B7PDG3</accession>
<evidence type="ECO:0000256" key="1">
    <source>
        <dbReference type="SAM" id="Phobius"/>
    </source>
</evidence>
<dbReference type="Proteomes" id="UP000001555">
    <property type="component" value="Unassembled WGS sequence"/>
</dbReference>
<evidence type="ECO:0000313" key="4">
    <source>
        <dbReference type="Proteomes" id="UP000001555"/>
    </source>
</evidence>
<feature type="transmembrane region" description="Helical" evidence="1">
    <location>
        <begin position="29"/>
        <end position="47"/>
    </location>
</feature>
<protein>
    <submittedName>
        <fullName evidence="2 3">Uncharacterized protein</fullName>
    </submittedName>
</protein>
<dbReference type="HOGENOM" id="CLU_2657216_0_0_1"/>
<proteinExistence type="predicted"/>
<gene>
    <name evidence="2" type="ORF">IscW_ISCW016927</name>
</gene>
<keyword evidence="1" id="KW-1133">Transmembrane helix</keyword>
<organism>
    <name type="scientific">Ixodes scapularis</name>
    <name type="common">Black-legged tick</name>
    <name type="synonym">Deer tick</name>
    <dbReference type="NCBI Taxonomy" id="6945"/>
    <lineage>
        <taxon>Eukaryota</taxon>
        <taxon>Metazoa</taxon>
        <taxon>Ecdysozoa</taxon>
        <taxon>Arthropoda</taxon>
        <taxon>Chelicerata</taxon>
        <taxon>Arachnida</taxon>
        <taxon>Acari</taxon>
        <taxon>Parasitiformes</taxon>
        <taxon>Ixodida</taxon>
        <taxon>Ixodoidea</taxon>
        <taxon>Ixodidae</taxon>
        <taxon>Ixodinae</taxon>
        <taxon>Ixodes</taxon>
    </lineage>
</organism>
<dbReference type="InParanoid" id="B7PDG3"/>
<reference evidence="3" key="2">
    <citation type="submission" date="2020-05" db="UniProtKB">
        <authorList>
            <consortium name="EnsemblMetazoa"/>
        </authorList>
    </citation>
    <scope>IDENTIFICATION</scope>
    <source>
        <strain evidence="3">wikel</strain>
    </source>
</reference>
<dbReference type="VEuPathDB" id="VectorBase:ISCW016927"/>
<keyword evidence="4" id="KW-1185">Reference proteome</keyword>
<dbReference type="EMBL" id="DS689861">
    <property type="protein sequence ID" value="EEC04635.1"/>
    <property type="molecule type" value="Genomic_DNA"/>
</dbReference>
<feature type="transmembrane region" description="Helical" evidence="1">
    <location>
        <begin position="53"/>
        <end position="69"/>
    </location>
</feature>
<dbReference type="EnsemblMetazoa" id="ISCW016927-RA">
    <property type="protein sequence ID" value="ISCW016927-PA"/>
    <property type="gene ID" value="ISCW016927"/>
</dbReference>
<reference evidence="2 4" key="1">
    <citation type="submission" date="2008-03" db="EMBL/GenBank/DDBJ databases">
        <title>Annotation of Ixodes scapularis.</title>
        <authorList>
            <consortium name="Ixodes scapularis Genome Project Consortium"/>
            <person name="Caler E."/>
            <person name="Hannick L.I."/>
            <person name="Bidwell S."/>
            <person name="Joardar V."/>
            <person name="Thiagarajan M."/>
            <person name="Amedeo P."/>
            <person name="Galinsky K.J."/>
            <person name="Schobel S."/>
            <person name="Inman J."/>
            <person name="Hostetler J."/>
            <person name="Miller J."/>
            <person name="Hammond M."/>
            <person name="Megy K."/>
            <person name="Lawson D."/>
            <person name="Kodira C."/>
            <person name="Sutton G."/>
            <person name="Meyer J."/>
            <person name="Hill C.A."/>
            <person name="Birren B."/>
            <person name="Nene V."/>
            <person name="Collins F."/>
            <person name="Alarcon-Chaidez F."/>
            <person name="Wikel S."/>
            <person name="Strausberg R."/>
        </authorList>
    </citation>
    <scope>NUCLEOTIDE SEQUENCE [LARGE SCALE GENOMIC DNA]</scope>
    <source>
        <strain evidence="4">Wikel</strain>
        <strain evidence="2">Wikel colony</strain>
    </source>
</reference>
<evidence type="ECO:0000313" key="3">
    <source>
        <dbReference type="EnsemblMetazoa" id="ISCW016927-PA"/>
    </source>
</evidence>
<evidence type="ECO:0000313" key="2">
    <source>
        <dbReference type="EMBL" id="EEC04635.1"/>
    </source>
</evidence>
<keyword evidence="1" id="KW-0812">Transmembrane</keyword>
<name>B7PDG3_IXOSC</name>
<dbReference type="PaxDb" id="6945-B7PDG3"/>
<feature type="transmembrane region" description="Helical" evidence="1">
    <location>
        <begin position="6"/>
        <end position="22"/>
    </location>
</feature>
<dbReference type="EMBL" id="ABJB010725598">
    <property type="status" value="NOT_ANNOTATED_CDS"/>
    <property type="molecule type" value="Genomic_DNA"/>
</dbReference>
<keyword evidence="1" id="KW-0472">Membrane</keyword>